<name>A0A7L7LFT7_9BACT</name>
<keyword evidence="3" id="KW-1185">Reference proteome</keyword>
<gene>
    <name evidence="2" type="ORF">HUW48_25945</name>
</gene>
<accession>A0A7L7LFT7</accession>
<evidence type="ECO:0008006" key="4">
    <source>
        <dbReference type="Google" id="ProtNLM"/>
    </source>
</evidence>
<feature type="transmembrane region" description="Helical" evidence="1">
    <location>
        <begin position="91"/>
        <end position="110"/>
    </location>
</feature>
<feature type="transmembrane region" description="Helical" evidence="1">
    <location>
        <begin position="62"/>
        <end position="85"/>
    </location>
</feature>
<evidence type="ECO:0000313" key="3">
    <source>
        <dbReference type="Proteomes" id="UP000514509"/>
    </source>
</evidence>
<keyword evidence="1" id="KW-0472">Membrane</keyword>
<evidence type="ECO:0000256" key="1">
    <source>
        <dbReference type="SAM" id="Phobius"/>
    </source>
</evidence>
<dbReference type="EMBL" id="CP055153">
    <property type="protein sequence ID" value="QMU31259.1"/>
    <property type="molecule type" value="Genomic_DNA"/>
</dbReference>
<feature type="transmembrane region" description="Helical" evidence="1">
    <location>
        <begin position="130"/>
        <end position="149"/>
    </location>
</feature>
<keyword evidence="1" id="KW-0812">Transmembrane</keyword>
<organism evidence="2 3">
    <name type="scientific">Adhaeribacter radiodurans</name>
    <dbReference type="NCBI Taxonomy" id="2745197"/>
    <lineage>
        <taxon>Bacteria</taxon>
        <taxon>Pseudomonadati</taxon>
        <taxon>Bacteroidota</taxon>
        <taxon>Cytophagia</taxon>
        <taxon>Cytophagales</taxon>
        <taxon>Hymenobacteraceae</taxon>
        <taxon>Adhaeribacter</taxon>
    </lineage>
</organism>
<feature type="transmembrane region" description="Helical" evidence="1">
    <location>
        <begin position="28"/>
        <end position="50"/>
    </location>
</feature>
<sequence length="169" mass="19140">MAPLFILLVVFLATLLYSKIQNKKTISVALAGRMAMFAMLLFTGTSHFYFSKGMILTMPDFLPAKLQLVYVTGVIEILLGFGLLIQNKRQISSLLLISFLITILPANIVAAIKHVNIPNADFTGPGLSYLWFRVPLQIFFIGWVYIFGYRSISRFVNLRGINKFPAFYY</sequence>
<dbReference type="Proteomes" id="UP000514509">
    <property type="component" value="Chromosome"/>
</dbReference>
<dbReference type="AlphaFoldDB" id="A0A7L7LFT7"/>
<reference evidence="2 3" key="1">
    <citation type="submission" date="2020-08" db="EMBL/GenBank/DDBJ databases">
        <title>Adhaeribacter dokdonensis sp. nov., isolated from the rhizosphere of Elymus tsukushiensis, a plant native to the Dokdo Islands, Republic of Korea.</title>
        <authorList>
            <person name="Ghim S.Y."/>
        </authorList>
    </citation>
    <scope>NUCLEOTIDE SEQUENCE [LARGE SCALE GENOMIC DNA]</scope>
    <source>
        <strain evidence="2 3">KUDC8001</strain>
    </source>
</reference>
<protein>
    <recommendedName>
        <fullName evidence="4">DoxX family membrane protein</fullName>
    </recommendedName>
</protein>
<keyword evidence="1" id="KW-1133">Transmembrane helix</keyword>
<dbReference type="KEGG" id="add:HUW48_25945"/>
<evidence type="ECO:0000313" key="2">
    <source>
        <dbReference type="EMBL" id="QMU31259.1"/>
    </source>
</evidence>
<proteinExistence type="predicted"/>
<dbReference type="PANTHER" id="PTHR36974">
    <property type="entry name" value="MEMBRANE PROTEIN-RELATED"/>
    <property type="match status" value="1"/>
</dbReference>
<dbReference type="RefSeq" id="WP_182413696.1">
    <property type="nucleotide sequence ID" value="NZ_CP055153.1"/>
</dbReference>
<dbReference type="PANTHER" id="PTHR36974:SF1">
    <property type="entry name" value="DOXX FAMILY MEMBRANE PROTEIN"/>
    <property type="match status" value="1"/>
</dbReference>